<evidence type="ECO:0000313" key="2">
    <source>
        <dbReference type="EMBL" id="TXG78053.1"/>
    </source>
</evidence>
<organism evidence="2 3">
    <name type="scientific">Candidatus Dojkabacteria bacterium</name>
    <dbReference type="NCBI Taxonomy" id="2099670"/>
    <lineage>
        <taxon>Bacteria</taxon>
        <taxon>Candidatus Dojkabacteria</taxon>
    </lineage>
</organism>
<name>A0A5C7J9J6_9BACT</name>
<evidence type="ECO:0000313" key="3">
    <source>
        <dbReference type="Proteomes" id="UP000321026"/>
    </source>
</evidence>
<dbReference type="Pfam" id="PF01381">
    <property type="entry name" value="HTH_3"/>
    <property type="match status" value="1"/>
</dbReference>
<dbReference type="EMBL" id="SSDS01000028">
    <property type="protein sequence ID" value="TXG78053.1"/>
    <property type="molecule type" value="Genomic_DNA"/>
</dbReference>
<accession>A0A5C7J9J6</accession>
<feature type="domain" description="HTH cro/C1-type" evidence="1">
    <location>
        <begin position="5"/>
        <end position="64"/>
    </location>
</feature>
<reference evidence="2 3" key="1">
    <citation type="submission" date="2018-09" db="EMBL/GenBank/DDBJ databases">
        <title>Metagenome Assembled Genomes from an Advanced Water Purification Facility.</title>
        <authorList>
            <person name="Stamps B.W."/>
            <person name="Spear J.R."/>
        </authorList>
    </citation>
    <scope>NUCLEOTIDE SEQUENCE [LARGE SCALE GENOMIC DNA]</scope>
    <source>
        <strain evidence="2">Bin_63_2</strain>
    </source>
</reference>
<gene>
    <name evidence="2" type="ORF">E6Q11_01760</name>
</gene>
<dbReference type="AlphaFoldDB" id="A0A5C7J9J6"/>
<dbReference type="CDD" id="cd00093">
    <property type="entry name" value="HTH_XRE"/>
    <property type="match status" value="1"/>
</dbReference>
<dbReference type="Proteomes" id="UP000321026">
    <property type="component" value="Unassembled WGS sequence"/>
</dbReference>
<dbReference type="Gene3D" id="1.10.260.40">
    <property type="entry name" value="lambda repressor-like DNA-binding domains"/>
    <property type="match status" value="1"/>
</dbReference>
<proteinExistence type="predicted"/>
<sequence>MSHPVAQIRQKLNISQRELAKQLAMHQHLISCYESWKKHPSVPNAYKIIDFAEKHGLRFNLDDFYIDLR</sequence>
<dbReference type="InterPro" id="IPR001387">
    <property type="entry name" value="Cro/C1-type_HTH"/>
</dbReference>
<dbReference type="InterPro" id="IPR010982">
    <property type="entry name" value="Lambda_DNA-bd_dom_sf"/>
</dbReference>
<dbReference type="SUPFAM" id="SSF47413">
    <property type="entry name" value="lambda repressor-like DNA-binding domains"/>
    <property type="match status" value="1"/>
</dbReference>
<protein>
    <submittedName>
        <fullName evidence="2">XRE family transcriptional regulator</fullName>
    </submittedName>
</protein>
<comment type="caution">
    <text evidence="2">The sequence shown here is derived from an EMBL/GenBank/DDBJ whole genome shotgun (WGS) entry which is preliminary data.</text>
</comment>
<dbReference type="PROSITE" id="PS50943">
    <property type="entry name" value="HTH_CROC1"/>
    <property type="match status" value="1"/>
</dbReference>
<evidence type="ECO:0000259" key="1">
    <source>
        <dbReference type="PROSITE" id="PS50943"/>
    </source>
</evidence>
<dbReference type="GO" id="GO:0003677">
    <property type="term" value="F:DNA binding"/>
    <property type="evidence" value="ECO:0007669"/>
    <property type="project" value="InterPro"/>
</dbReference>